<dbReference type="GO" id="GO:0016987">
    <property type="term" value="F:sigma factor activity"/>
    <property type="evidence" value="ECO:0007669"/>
    <property type="project" value="UniProtKB-KW"/>
</dbReference>
<dbReference type="STRING" id="456327.BJD11_07990"/>
<gene>
    <name evidence="7" type="primary">rpoE5</name>
    <name evidence="7" type="ordered locus">XCV2975</name>
</gene>
<dbReference type="Pfam" id="PF04542">
    <property type="entry name" value="Sigma70_r2"/>
    <property type="match status" value="1"/>
</dbReference>
<dbReference type="GO" id="GO:0006352">
    <property type="term" value="P:DNA-templated transcription initiation"/>
    <property type="evidence" value="ECO:0007669"/>
    <property type="project" value="InterPro"/>
</dbReference>
<dbReference type="InterPro" id="IPR039425">
    <property type="entry name" value="RNA_pol_sigma-70-like"/>
</dbReference>
<protein>
    <submittedName>
        <fullName evidence="7">RNA polymerase ECF-type sigma factor</fullName>
    </submittedName>
</protein>
<dbReference type="SUPFAM" id="SSF88659">
    <property type="entry name" value="Sigma3 and sigma4 domains of RNA polymerase sigma factors"/>
    <property type="match status" value="1"/>
</dbReference>
<dbReference type="PANTHER" id="PTHR43133:SF45">
    <property type="entry name" value="RNA POLYMERASE ECF-TYPE SIGMA FACTOR"/>
    <property type="match status" value="1"/>
</dbReference>
<reference evidence="7 8" key="1">
    <citation type="journal article" date="2005" name="J. Bacteriol.">
        <title>Insights into genome plasticity and pathogenicity of the plant pathogenic Bacterium Xanthomonas campestris pv. vesicatoria revealed by the complete genome sequence.</title>
        <authorList>
            <person name="Thieme F."/>
            <person name="Koebnik R."/>
            <person name="Bekel T."/>
            <person name="Berger C."/>
            <person name="Boch J."/>
            <person name="Buettner D."/>
            <person name="Caldana C."/>
            <person name="Gaigalat L."/>
            <person name="Goesmann A."/>
            <person name="Kay S."/>
            <person name="Kirchner O."/>
            <person name="Lanz C."/>
            <person name="Linke B."/>
            <person name="McHardy A.C."/>
            <person name="Meyer F."/>
            <person name="Mittenhuber G."/>
            <person name="Nies D.H."/>
            <person name="Niesbach-Kloesgen U."/>
            <person name="Patschkowski T."/>
            <person name="Rueckert C."/>
            <person name="Rupp O."/>
            <person name="Schneicker S."/>
            <person name="Schuster S.C."/>
            <person name="Vorhoelter F.J."/>
            <person name="Weber E."/>
            <person name="Puehler A."/>
            <person name="Bonas U."/>
            <person name="Bartels D."/>
            <person name="Kaiser O."/>
        </authorList>
    </citation>
    <scope>NUCLEOTIDE SEQUENCE [LARGE SCALE GENOMIC DNA]</scope>
    <source>
        <strain evidence="7 8">85-10</strain>
    </source>
</reference>
<keyword evidence="2" id="KW-0805">Transcription regulation</keyword>
<evidence type="ECO:0000256" key="1">
    <source>
        <dbReference type="ARBA" id="ARBA00010641"/>
    </source>
</evidence>
<dbReference type="HOGENOM" id="CLU_047691_3_3_6"/>
<feature type="domain" description="RNA polymerase sigma factor 70 region 4 type 2" evidence="6">
    <location>
        <begin position="169"/>
        <end position="217"/>
    </location>
</feature>
<dbReference type="EMBL" id="AM039952">
    <property type="protein sequence ID" value="CAJ24662.1"/>
    <property type="molecule type" value="Genomic_DNA"/>
</dbReference>
<evidence type="ECO:0000256" key="2">
    <source>
        <dbReference type="ARBA" id="ARBA00023015"/>
    </source>
</evidence>
<dbReference type="PANTHER" id="PTHR43133">
    <property type="entry name" value="RNA POLYMERASE ECF-TYPE SIGMA FACTO"/>
    <property type="match status" value="1"/>
</dbReference>
<dbReference type="AlphaFoldDB" id="Q3BRA7"/>
<dbReference type="InterPro" id="IPR013324">
    <property type="entry name" value="RNA_pol_sigma_r3/r4-like"/>
</dbReference>
<keyword evidence="4" id="KW-0804">Transcription</keyword>
<dbReference type="NCBIfam" id="TIGR02937">
    <property type="entry name" value="sigma70-ECF"/>
    <property type="match status" value="1"/>
</dbReference>
<keyword evidence="3" id="KW-0731">Sigma factor</keyword>
<accession>Q3BRA7</accession>
<dbReference type="Gene3D" id="1.10.10.10">
    <property type="entry name" value="Winged helix-like DNA-binding domain superfamily/Winged helix DNA-binding domain"/>
    <property type="match status" value="1"/>
</dbReference>
<dbReference type="Proteomes" id="UP000007069">
    <property type="component" value="Chromosome"/>
</dbReference>
<comment type="similarity">
    <text evidence="1">Belongs to the sigma-70 factor family. ECF subfamily.</text>
</comment>
<evidence type="ECO:0000259" key="6">
    <source>
        <dbReference type="Pfam" id="PF08281"/>
    </source>
</evidence>
<sequence>MGNSGGAARSRQAQSSIVCLFSPLAVEIFVTVHSGCEELRCCANHPPCRPLTCPTGATPLDTDLHTRFSALLQQHRGIVLKVAASYCRGRDDRDELAQEIATQLWRAFPGYDPGRRFSTWMYRIALNVAISDLRGRRAAGEPIALDAVMERIADPQAHDPVRAQQVAALYAFIAQQPPLERALLLLYLDEHSYREIGEVLGISETNVATKLSRLKTRIRAEL</sequence>
<dbReference type="InterPro" id="IPR007627">
    <property type="entry name" value="RNA_pol_sigma70_r2"/>
</dbReference>
<dbReference type="InterPro" id="IPR014284">
    <property type="entry name" value="RNA_pol_sigma-70_dom"/>
</dbReference>
<dbReference type="InterPro" id="IPR013325">
    <property type="entry name" value="RNA_pol_sigma_r2"/>
</dbReference>
<dbReference type="SUPFAM" id="SSF88946">
    <property type="entry name" value="Sigma2 domain of RNA polymerase sigma factors"/>
    <property type="match status" value="1"/>
</dbReference>
<dbReference type="KEGG" id="xcv:XCV2975"/>
<proteinExistence type="inferred from homology"/>
<dbReference type="GO" id="GO:0003677">
    <property type="term" value="F:DNA binding"/>
    <property type="evidence" value="ECO:0007669"/>
    <property type="project" value="InterPro"/>
</dbReference>
<evidence type="ECO:0000259" key="5">
    <source>
        <dbReference type="Pfam" id="PF04542"/>
    </source>
</evidence>
<organism evidence="8">
    <name type="scientific">Xanthomonas euvesicatoria pv. vesicatoria (strain 85-10)</name>
    <name type="common">Xanthomonas campestris pv. vesicatoria</name>
    <dbReference type="NCBI Taxonomy" id="316273"/>
    <lineage>
        <taxon>Bacteria</taxon>
        <taxon>Pseudomonadati</taxon>
        <taxon>Pseudomonadota</taxon>
        <taxon>Gammaproteobacteria</taxon>
        <taxon>Lysobacterales</taxon>
        <taxon>Lysobacteraceae</taxon>
        <taxon>Xanthomonas</taxon>
    </lineage>
</organism>
<evidence type="ECO:0000256" key="4">
    <source>
        <dbReference type="ARBA" id="ARBA00023163"/>
    </source>
</evidence>
<evidence type="ECO:0000313" key="7">
    <source>
        <dbReference type="EMBL" id="CAJ24662.1"/>
    </source>
</evidence>
<dbReference type="eggNOG" id="COG1595">
    <property type="taxonomic scope" value="Bacteria"/>
</dbReference>
<name>Q3BRA7_XANE5</name>
<evidence type="ECO:0000313" key="8">
    <source>
        <dbReference type="Proteomes" id="UP000007069"/>
    </source>
</evidence>
<dbReference type="Pfam" id="PF08281">
    <property type="entry name" value="Sigma70_r4_2"/>
    <property type="match status" value="1"/>
</dbReference>
<dbReference type="InterPro" id="IPR013249">
    <property type="entry name" value="RNA_pol_sigma70_r4_t2"/>
</dbReference>
<evidence type="ECO:0000256" key="3">
    <source>
        <dbReference type="ARBA" id="ARBA00023082"/>
    </source>
</evidence>
<dbReference type="InterPro" id="IPR036388">
    <property type="entry name" value="WH-like_DNA-bd_sf"/>
</dbReference>
<dbReference type="Gene3D" id="1.10.1740.10">
    <property type="match status" value="1"/>
</dbReference>
<feature type="domain" description="RNA polymerase sigma-70 region 2" evidence="5">
    <location>
        <begin position="71"/>
        <end position="137"/>
    </location>
</feature>